<dbReference type="InterPro" id="IPR018672">
    <property type="entry name" value="DUF2140"/>
</dbReference>
<dbReference type="AlphaFoldDB" id="A0A7S8CAZ8"/>
<evidence type="ECO:0000313" key="2">
    <source>
        <dbReference type="EMBL" id="QPC46617.1"/>
    </source>
</evidence>
<keyword evidence="1" id="KW-1133">Transmembrane helix</keyword>
<keyword evidence="1" id="KW-0472">Membrane</keyword>
<name>A0A7S8CAZ8_9BACI</name>
<reference evidence="2 3" key="1">
    <citation type="submission" date="2019-07" db="EMBL/GenBank/DDBJ databases">
        <title>Genome sequence of 2 isolates from Red Sea Mangroves.</title>
        <authorList>
            <person name="Sefrji F."/>
            <person name="Michoud G."/>
            <person name="Merlino G."/>
            <person name="Daffonchio D."/>
        </authorList>
    </citation>
    <scope>NUCLEOTIDE SEQUENCE [LARGE SCALE GENOMIC DNA]</scope>
    <source>
        <strain evidence="2 3">R1DC41</strain>
    </source>
</reference>
<dbReference type="Pfam" id="PF09911">
    <property type="entry name" value="DUF2140"/>
    <property type="match status" value="1"/>
</dbReference>
<proteinExistence type="predicted"/>
<accession>A0A7S8CAZ8</accession>
<evidence type="ECO:0000313" key="3">
    <source>
        <dbReference type="Proteomes" id="UP000593626"/>
    </source>
</evidence>
<dbReference type="Proteomes" id="UP000593626">
    <property type="component" value="Chromosome"/>
</dbReference>
<dbReference type="RefSeq" id="WP_239674146.1">
    <property type="nucleotide sequence ID" value="NZ_CP049742.1"/>
</dbReference>
<evidence type="ECO:0000256" key="1">
    <source>
        <dbReference type="SAM" id="Phobius"/>
    </source>
</evidence>
<dbReference type="EMBL" id="CP049742">
    <property type="protein sequence ID" value="QPC46617.1"/>
    <property type="molecule type" value="Genomic_DNA"/>
</dbReference>
<gene>
    <name evidence="2" type="ORF">G8O30_06400</name>
</gene>
<organism evidence="2 3">
    <name type="scientific">Mangrovibacillus cuniculi</name>
    <dbReference type="NCBI Taxonomy" id="2593652"/>
    <lineage>
        <taxon>Bacteria</taxon>
        <taxon>Bacillati</taxon>
        <taxon>Bacillota</taxon>
        <taxon>Bacilli</taxon>
        <taxon>Bacillales</taxon>
        <taxon>Bacillaceae</taxon>
        <taxon>Mangrovibacillus</taxon>
    </lineage>
</organism>
<sequence>MNKKRSPWAFAFWILLALNMVAILFLFFSATSTKSNFISAPSSAKVNGTQFNISLNKVDLNKLIDHTLSSQDWAVGEIEYDIEIEDAVKLKGEVPVFSSTIQMQVDFIPEAQENGDVVLQADDLQVGGLKVPISYIMGYIDRQYEFPEWVRVMPSENIIYVALSEHELKNGTKVKASSIDLSKENQEFTIELPK</sequence>
<keyword evidence="3" id="KW-1185">Reference proteome</keyword>
<protein>
    <submittedName>
        <fullName evidence="2">YpmS family protein</fullName>
    </submittedName>
</protein>
<keyword evidence="1" id="KW-0812">Transmembrane</keyword>
<dbReference type="KEGG" id="mcui:G8O30_06400"/>
<feature type="transmembrane region" description="Helical" evidence="1">
    <location>
        <begin position="7"/>
        <end position="28"/>
    </location>
</feature>